<organism evidence="1 2">
    <name type="scientific">Claviceps humidiphila</name>
    <dbReference type="NCBI Taxonomy" id="1294629"/>
    <lineage>
        <taxon>Eukaryota</taxon>
        <taxon>Fungi</taxon>
        <taxon>Dikarya</taxon>
        <taxon>Ascomycota</taxon>
        <taxon>Pezizomycotina</taxon>
        <taxon>Sordariomycetes</taxon>
        <taxon>Hypocreomycetidae</taxon>
        <taxon>Hypocreales</taxon>
        <taxon>Clavicipitaceae</taxon>
        <taxon>Claviceps</taxon>
    </lineage>
</organism>
<sequence>MLRRSYRQANGNQYVGPSDFIQAMDSECPCWRNGKIRGGIPLLEQIIDQADDYTVYTATVDDLAFFESVLRASGAVSMSTDPKLTDDHECVI</sequence>
<keyword evidence="2" id="KW-1185">Reference proteome</keyword>
<dbReference type="EMBL" id="SRQM01000620">
    <property type="protein sequence ID" value="KAG6107712.1"/>
    <property type="molecule type" value="Genomic_DNA"/>
</dbReference>
<gene>
    <name evidence="1" type="ORF">E4U13_006844</name>
</gene>
<evidence type="ECO:0000313" key="1">
    <source>
        <dbReference type="EMBL" id="KAG6107712.1"/>
    </source>
</evidence>
<protein>
    <submittedName>
        <fullName evidence="1">Uncharacterized protein</fullName>
    </submittedName>
</protein>
<reference evidence="1 2" key="1">
    <citation type="journal article" date="2020" name="bioRxiv">
        <title>Whole genome comparisons of ergot fungi reveals the divergence and evolution of species within the genus Claviceps are the result of varying mechanisms driving genome evolution and host range expansion.</title>
        <authorList>
            <person name="Wyka S.A."/>
            <person name="Mondo S.J."/>
            <person name="Liu M."/>
            <person name="Dettman J."/>
            <person name="Nalam V."/>
            <person name="Broders K.D."/>
        </authorList>
    </citation>
    <scope>NUCLEOTIDE SEQUENCE [LARGE SCALE GENOMIC DNA]</scope>
    <source>
        <strain evidence="1 2">LM576</strain>
    </source>
</reference>
<comment type="caution">
    <text evidence="1">The sequence shown here is derived from an EMBL/GenBank/DDBJ whole genome shotgun (WGS) entry which is preliminary data.</text>
</comment>
<dbReference type="AlphaFoldDB" id="A0A9P7TQE5"/>
<dbReference type="Proteomes" id="UP000732380">
    <property type="component" value="Unassembled WGS sequence"/>
</dbReference>
<proteinExistence type="predicted"/>
<accession>A0A9P7TQE5</accession>
<evidence type="ECO:0000313" key="2">
    <source>
        <dbReference type="Proteomes" id="UP000732380"/>
    </source>
</evidence>
<name>A0A9P7TQE5_9HYPO</name>